<dbReference type="NCBIfam" id="TIGR00350">
    <property type="entry name" value="lytR_cpsA_psr"/>
    <property type="match status" value="1"/>
</dbReference>
<dbReference type="Proteomes" id="UP000529310">
    <property type="component" value="Unassembled WGS sequence"/>
</dbReference>
<dbReference type="InterPro" id="IPR004474">
    <property type="entry name" value="LytR_CpsA_psr"/>
</dbReference>
<dbReference type="AlphaFoldDB" id="A0A7W4V1K6"/>
<organism evidence="5 6">
    <name type="scientific">Microbacterium endophyticum</name>
    <dbReference type="NCBI Taxonomy" id="1526412"/>
    <lineage>
        <taxon>Bacteria</taxon>
        <taxon>Bacillati</taxon>
        <taxon>Actinomycetota</taxon>
        <taxon>Actinomycetes</taxon>
        <taxon>Micrococcales</taxon>
        <taxon>Microbacteriaceae</taxon>
        <taxon>Microbacterium</taxon>
    </lineage>
</organism>
<keyword evidence="3" id="KW-1133">Transmembrane helix</keyword>
<feature type="compositionally biased region" description="Polar residues" evidence="2">
    <location>
        <begin position="399"/>
        <end position="415"/>
    </location>
</feature>
<dbReference type="PANTHER" id="PTHR33392">
    <property type="entry name" value="POLYISOPRENYL-TEICHOIC ACID--PEPTIDOGLYCAN TEICHOIC ACID TRANSFERASE TAGU"/>
    <property type="match status" value="1"/>
</dbReference>
<dbReference type="RefSeq" id="WP_165141710.1">
    <property type="nucleotide sequence ID" value="NZ_CP049255.1"/>
</dbReference>
<evidence type="ECO:0000256" key="2">
    <source>
        <dbReference type="SAM" id="MobiDB-lite"/>
    </source>
</evidence>
<keyword evidence="3" id="KW-0812">Transmembrane</keyword>
<feature type="domain" description="Cell envelope-related transcriptional attenuator" evidence="4">
    <location>
        <begin position="109"/>
        <end position="265"/>
    </location>
</feature>
<protein>
    <submittedName>
        <fullName evidence="5">LCP family protein required for cell wall assembly</fullName>
    </submittedName>
</protein>
<keyword evidence="3" id="KW-0472">Membrane</keyword>
<dbReference type="PANTHER" id="PTHR33392:SF6">
    <property type="entry name" value="POLYISOPRENYL-TEICHOIC ACID--PEPTIDOGLYCAN TEICHOIC ACID TRANSFERASE TAGU"/>
    <property type="match status" value="1"/>
</dbReference>
<feature type="compositionally biased region" description="Low complexity" evidence="2">
    <location>
        <begin position="374"/>
        <end position="390"/>
    </location>
</feature>
<feature type="transmembrane region" description="Helical" evidence="3">
    <location>
        <begin position="23"/>
        <end position="47"/>
    </location>
</feature>
<accession>A0A7W4V1K6</accession>
<evidence type="ECO:0000256" key="1">
    <source>
        <dbReference type="ARBA" id="ARBA00006068"/>
    </source>
</evidence>
<proteinExistence type="inferred from homology"/>
<keyword evidence="6" id="KW-1185">Reference proteome</keyword>
<evidence type="ECO:0000256" key="3">
    <source>
        <dbReference type="SAM" id="Phobius"/>
    </source>
</evidence>
<dbReference type="InterPro" id="IPR050922">
    <property type="entry name" value="LytR/CpsA/Psr_CW_biosynth"/>
</dbReference>
<evidence type="ECO:0000259" key="4">
    <source>
        <dbReference type="Pfam" id="PF03816"/>
    </source>
</evidence>
<comment type="caution">
    <text evidence="5">The sequence shown here is derived from an EMBL/GenBank/DDBJ whole genome shotgun (WGS) entry which is preliminary data.</text>
</comment>
<comment type="similarity">
    <text evidence="1">Belongs to the LytR/CpsA/Psr (LCP) family.</text>
</comment>
<feature type="region of interest" description="Disordered" evidence="2">
    <location>
        <begin position="356"/>
        <end position="415"/>
    </location>
</feature>
<sequence>MSRQRSTVARHARLRSPHPAKQALKLIAVAAVVALVATAGVASYIVYDLSAKVTSKAVALEDDVAQPPTMGAFEGDFSVLIVGTDECEEELKAALGDRCTGADSEGQLNDVNMLMHVSENPRRVTVISFPRDLMVAVPSCTREDGSTTSAMSKQPLNSVYGVAGLGCVASTISALTDFDIPFAAKVSFGGVVNITDAIGGVEVCIGNNGIRDYYTGIDWEAGMQTVKGLDALQFLRTRHGVGDESDLARIGNQQQYMSRLAHKLRSEEVLADAGSLYRLANAAVDNIEPSESLTNPLRLVQLALAIKDVPFEDITFVQYPVVDDSADSNKVVPDSSSAEILMTAIAENKSLEINGKAGSNGGVIEVTPTDEPEAPASEEPTETASEAPADGTVALPGNVNGTSADQETCSAGNGR</sequence>
<name>A0A7W4V1K6_9MICO</name>
<dbReference type="Pfam" id="PF03816">
    <property type="entry name" value="LytR_cpsA_psr"/>
    <property type="match status" value="1"/>
</dbReference>
<evidence type="ECO:0000313" key="5">
    <source>
        <dbReference type="EMBL" id="MBB2975182.1"/>
    </source>
</evidence>
<dbReference type="EMBL" id="JACHWQ010000001">
    <property type="protein sequence ID" value="MBB2975182.1"/>
    <property type="molecule type" value="Genomic_DNA"/>
</dbReference>
<reference evidence="5 6" key="1">
    <citation type="submission" date="2020-08" db="EMBL/GenBank/DDBJ databases">
        <title>Sequencing the genomes of 1000 actinobacteria strains.</title>
        <authorList>
            <person name="Klenk H.-P."/>
        </authorList>
    </citation>
    <scope>NUCLEOTIDE SEQUENCE [LARGE SCALE GENOMIC DNA]</scope>
    <source>
        <strain evidence="5 6">DSM 27099</strain>
    </source>
</reference>
<evidence type="ECO:0000313" key="6">
    <source>
        <dbReference type="Proteomes" id="UP000529310"/>
    </source>
</evidence>
<gene>
    <name evidence="5" type="ORF">FHX49_000723</name>
</gene>
<dbReference type="Gene3D" id="3.40.630.190">
    <property type="entry name" value="LCP protein"/>
    <property type="match status" value="1"/>
</dbReference>